<dbReference type="GO" id="GO:0008897">
    <property type="term" value="F:holo-[acyl-carrier-protein] synthase activity"/>
    <property type="evidence" value="ECO:0007669"/>
    <property type="project" value="InterPro"/>
</dbReference>
<reference evidence="5" key="1">
    <citation type="submission" date="2021-07" db="EMBL/GenBank/DDBJ databases">
        <title>New genus and species of the family Alcaligenaceae.</title>
        <authorList>
            <person name="Hahn M.W."/>
        </authorList>
    </citation>
    <scope>NUCLEOTIDE SEQUENCE</scope>
    <source>
        <strain evidence="5">LF4-65</strain>
    </source>
</reference>
<evidence type="ECO:0000259" key="3">
    <source>
        <dbReference type="Pfam" id="PF01648"/>
    </source>
</evidence>
<feature type="domain" description="4'-phosphopantetheinyl transferase N-terminal" evidence="4">
    <location>
        <begin position="25"/>
        <end position="108"/>
    </location>
</feature>
<feature type="domain" description="4'-phosphopantetheinyl transferase" evidence="3">
    <location>
        <begin position="115"/>
        <end position="198"/>
    </location>
</feature>
<dbReference type="PANTHER" id="PTHR12215:SF10">
    <property type="entry name" value="L-AMINOADIPATE-SEMIALDEHYDE DEHYDROGENASE-PHOSPHOPANTETHEINYL TRANSFERASE"/>
    <property type="match status" value="1"/>
</dbReference>
<dbReference type="Proteomes" id="UP000739565">
    <property type="component" value="Unassembled WGS sequence"/>
</dbReference>
<comment type="caution">
    <text evidence="5">The sequence shown here is derived from an EMBL/GenBank/DDBJ whole genome shotgun (WGS) entry which is preliminary data.</text>
</comment>
<dbReference type="GO" id="GO:0005829">
    <property type="term" value="C:cytosol"/>
    <property type="evidence" value="ECO:0007669"/>
    <property type="project" value="TreeGrafter"/>
</dbReference>
<dbReference type="Pfam" id="PF22624">
    <property type="entry name" value="AASDHPPT_N"/>
    <property type="match status" value="1"/>
</dbReference>
<proteinExistence type="inferred from homology"/>
<dbReference type="PANTHER" id="PTHR12215">
    <property type="entry name" value="PHOSPHOPANTETHEINE TRANSFERASE"/>
    <property type="match status" value="1"/>
</dbReference>
<dbReference type="SUPFAM" id="SSF56214">
    <property type="entry name" value="4'-phosphopantetheinyl transferase"/>
    <property type="match status" value="2"/>
</dbReference>
<sequence>MTTPFEGVLIWYIAPESVSDPERCAEFLSWLSPQERAVHDRFRFDRHRHTYLVSHALMRGALSLLADRAPAQWQFAVNEYGKPHIVNLPTQIDLRFNLSHTQGLAVLALAFSRDLGVDVEYLGRQETNADIAERFFAPEEVLDFIAQPEHQKSARFLEYWTLKESYIKAIGMGLSCPLESFAFRPGTATQPPALIRVDDPDLGKKNWAIWQARIKAEHLIALCVESAPGSHIEPELKHADWLYQQR</sequence>
<evidence type="ECO:0000313" key="6">
    <source>
        <dbReference type="Proteomes" id="UP000739565"/>
    </source>
</evidence>
<dbReference type="Pfam" id="PF01648">
    <property type="entry name" value="ACPS"/>
    <property type="match status" value="1"/>
</dbReference>
<protein>
    <submittedName>
        <fullName evidence="5">4'-phosphopantetheinyl transferase superfamily protein</fullName>
    </submittedName>
</protein>
<dbReference type="RefSeq" id="WP_259659499.1">
    <property type="nucleotide sequence ID" value="NZ_JAHXRI010000001.1"/>
</dbReference>
<dbReference type="GO" id="GO:0000287">
    <property type="term" value="F:magnesium ion binding"/>
    <property type="evidence" value="ECO:0007669"/>
    <property type="project" value="InterPro"/>
</dbReference>
<dbReference type="InterPro" id="IPR050559">
    <property type="entry name" value="P-Pant_transferase_sf"/>
</dbReference>
<dbReference type="EMBL" id="JAHXRI010000001">
    <property type="protein sequence ID" value="MBZ1349076.1"/>
    <property type="molecule type" value="Genomic_DNA"/>
</dbReference>
<evidence type="ECO:0000256" key="1">
    <source>
        <dbReference type="ARBA" id="ARBA00010990"/>
    </source>
</evidence>
<comment type="similarity">
    <text evidence="1">Belongs to the P-Pant transferase superfamily. Gsp/Sfp/HetI/AcpT family.</text>
</comment>
<dbReference type="Gene3D" id="3.90.470.20">
    <property type="entry name" value="4'-phosphopantetheinyl transferase domain"/>
    <property type="match status" value="2"/>
</dbReference>
<dbReference type="InterPro" id="IPR008278">
    <property type="entry name" value="4-PPantetheinyl_Trfase_dom"/>
</dbReference>
<evidence type="ECO:0000313" key="5">
    <source>
        <dbReference type="EMBL" id="MBZ1349076.1"/>
    </source>
</evidence>
<keyword evidence="6" id="KW-1185">Reference proteome</keyword>
<dbReference type="InterPro" id="IPR055066">
    <property type="entry name" value="AASDHPPT_N"/>
</dbReference>
<gene>
    <name evidence="5" type="ORF">KZZ10_00310</name>
</gene>
<evidence type="ECO:0000256" key="2">
    <source>
        <dbReference type="ARBA" id="ARBA00022679"/>
    </source>
</evidence>
<accession>A0A953N509</accession>
<name>A0A953N509_9BURK</name>
<evidence type="ECO:0000259" key="4">
    <source>
        <dbReference type="Pfam" id="PF22624"/>
    </source>
</evidence>
<dbReference type="GO" id="GO:0019878">
    <property type="term" value="P:lysine biosynthetic process via aminoadipic acid"/>
    <property type="evidence" value="ECO:0007669"/>
    <property type="project" value="TreeGrafter"/>
</dbReference>
<organism evidence="5 6">
    <name type="scientific">Zwartia hollandica</name>
    <dbReference type="NCBI Taxonomy" id="324606"/>
    <lineage>
        <taxon>Bacteria</taxon>
        <taxon>Pseudomonadati</taxon>
        <taxon>Pseudomonadota</taxon>
        <taxon>Betaproteobacteria</taxon>
        <taxon>Burkholderiales</taxon>
        <taxon>Alcaligenaceae</taxon>
        <taxon>Zwartia</taxon>
    </lineage>
</organism>
<dbReference type="InterPro" id="IPR037143">
    <property type="entry name" value="4-PPantetheinyl_Trfase_dom_sf"/>
</dbReference>
<keyword evidence="2 5" id="KW-0808">Transferase</keyword>
<dbReference type="AlphaFoldDB" id="A0A953N509"/>